<keyword evidence="1" id="KW-0807">Transducer</keyword>
<evidence type="ECO:0000313" key="4">
    <source>
        <dbReference type="Proteomes" id="UP000294547"/>
    </source>
</evidence>
<dbReference type="AlphaFoldDB" id="A0A4R6RM78"/>
<name>A0A4R6RM78_9HYPH</name>
<dbReference type="InterPro" id="IPR004089">
    <property type="entry name" value="MCPsignal_dom"/>
</dbReference>
<organism evidence="3 4">
    <name type="scientific">Oharaeibacter diazotrophicus</name>
    <dbReference type="NCBI Taxonomy" id="1920512"/>
    <lineage>
        <taxon>Bacteria</taxon>
        <taxon>Pseudomonadati</taxon>
        <taxon>Pseudomonadota</taxon>
        <taxon>Alphaproteobacteria</taxon>
        <taxon>Hyphomicrobiales</taxon>
        <taxon>Pleomorphomonadaceae</taxon>
        <taxon>Oharaeibacter</taxon>
    </lineage>
</organism>
<evidence type="ECO:0000313" key="3">
    <source>
        <dbReference type="EMBL" id="TDP86866.1"/>
    </source>
</evidence>
<dbReference type="Proteomes" id="UP000294547">
    <property type="component" value="Unassembled WGS sequence"/>
</dbReference>
<dbReference type="PRINTS" id="PR00260">
    <property type="entry name" value="CHEMTRNSDUCR"/>
</dbReference>
<dbReference type="SUPFAM" id="SSF58104">
    <property type="entry name" value="Methyl-accepting chemotaxis protein (MCP) signaling domain"/>
    <property type="match status" value="1"/>
</dbReference>
<dbReference type="GO" id="GO:0004888">
    <property type="term" value="F:transmembrane signaling receptor activity"/>
    <property type="evidence" value="ECO:0007669"/>
    <property type="project" value="InterPro"/>
</dbReference>
<sequence>MSELTIEAISRKSEAARDVAIGKVGQIRAINRRMRILALNALIEAARAGDAGRGFAVVSQEVRGISDEVEALSQALETEVASEIEALSAMASAMARSAEGQRLVDLALNAIEIIDRNLYERTCDVRWWATDAAVVAAAASAGAAECRHAGARLGVVLRAYTVYLDIWLVDLDGTVIASGRPERHDVVGRSVAEADWFRAARRLATGDDFHAEDIRDEPLLGGARVATYATAVRADGAVRGAATGVLAVHFDWEPQAHTVVTGVRLTEDEKARARVLLVDAGHRVIAASDGHGILTERIAFDAAGRAAGVIERPGGGFLAFSATPGYETYAGLGWYGVILLS</sequence>
<gene>
    <name evidence="3" type="ORF">EDD54_0750</name>
</gene>
<dbReference type="Gene3D" id="3.30.450.20">
    <property type="entry name" value="PAS domain"/>
    <property type="match status" value="1"/>
</dbReference>
<dbReference type="OrthoDB" id="9814866at2"/>
<dbReference type="RefSeq" id="WP_126536449.1">
    <property type="nucleotide sequence ID" value="NZ_BSPM01000008.1"/>
</dbReference>
<accession>A0A4R6RM78</accession>
<keyword evidence="4" id="KW-1185">Reference proteome</keyword>
<feature type="domain" description="Methyl-accepting transducer" evidence="2">
    <location>
        <begin position="27"/>
        <end position="99"/>
    </location>
</feature>
<dbReference type="GO" id="GO:0006935">
    <property type="term" value="P:chemotaxis"/>
    <property type="evidence" value="ECO:0007669"/>
    <property type="project" value="InterPro"/>
</dbReference>
<dbReference type="GO" id="GO:0016020">
    <property type="term" value="C:membrane"/>
    <property type="evidence" value="ECO:0007669"/>
    <property type="project" value="InterPro"/>
</dbReference>
<dbReference type="EMBL" id="SNXY01000006">
    <property type="protein sequence ID" value="TDP86866.1"/>
    <property type="molecule type" value="Genomic_DNA"/>
</dbReference>
<dbReference type="PROSITE" id="PS50111">
    <property type="entry name" value="CHEMOTAXIS_TRANSDUC_2"/>
    <property type="match status" value="1"/>
</dbReference>
<dbReference type="Pfam" id="PF00015">
    <property type="entry name" value="MCPsignal"/>
    <property type="match status" value="1"/>
</dbReference>
<protein>
    <submittedName>
        <fullName evidence="3">Methyl-accepting chemotaxis protein (MCP) signaling protein</fullName>
    </submittedName>
</protein>
<reference evidence="3 4" key="1">
    <citation type="submission" date="2019-03" db="EMBL/GenBank/DDBJ databases">
        <title>Genomic Encyclopedia of Type Strains, Phase IV (KMG-IV): sequencing the most valuable type-strain genomes for metagenomic binning, comparative biology and taxonomic classification.</title>
        <authorList>
            <person name="Goeker M."/>
        </authorList>
    </citation>
    <scope>NUCLEOTIDE SEQUENCE [LARGE SCALE GENOMIC DNA]</scope>
    <source>
        <strain evidence="3 4">DSM 102969</strain>
    </source>
</reference>
<dbReference type="Gene3D" id="1.10.287.950">
    <property type="entry name" value="Methyl-accepting chemotaxis protein"/>
    <property type="match status" value="1"/>
</dbReference>
<dbReference type="InterPro" id="IPR004090">
    <property type="entry name" value="Chemotax_Me-accpt_rcpt"/>
</dbReference>
<evidence type="ECO:0000259" key="2">
    <source>
        <dbReference type="PROSITE" id="PS50111"/>
    </source>
</evidence>
<comment type="caution">
    <text evidence="3">The sequence shown here is derived from an EMBL/GenBank/DDBJ whole genome shotgun (WGS) entry which is preliminary data.</text>
</comment>
<evidence type="ECO:0000256" key="1">
    <source>
        <dbReference type="PROSITE-ProRule" id="PRU00284"/>
    </source>
</evidence>
<proteinExistence type="predicted"/>
<dbReference type="GO" id="GO:0007165">
    <property type="term" value="P:signal transduction"/>
    <property type="evidence" value="ECO:0007669"/>
    <property type="project" value="UniProtKB-KW"/>
</dbReference>